<dbReference type="InterPro" id="IPR001279">
    <property type="entry name" value="Metallo-B-lactamas"/>
</dbReference>
<evidence type="ECO:0000259" key="5">
    <source>
        <dbReference type="SMART" id="SM00849"/>
    </source>
</evidence>
<organism evidence="6 9">
    <name type="scientific">Paracoccus pantotrophus</name>
    <name type="common">Thiosphaera pantotropha</name>
    <dbReference type="NCBI Taxonomy" id="82367"/>
    <lineage>
        <taxon>Bacteria</taxon>
        <taxon>Pseudomonadati</taxon>
        <taxon>Pseudomonadota</taxon>
        <taxon>Alphaproteobacteria</taxon>
        <taxon>Rhodobacterales</taxon>
        <taxon>Paracoccaceae</taxon>
        <taxon>Paracoccus</taxon>
    </lineage>
</organism>
<dbReference type="RefSeq" id="WP_147427772.1">
    <property type="nucleotide sequence ID" value="NZ_CP044426.1"/>
</dbReference>
<dbReference type="Gene3D" id="3.60.15.10">
    <property type="entry name" value="Ribonuclease Z/Hydroxyacylglutathione hydrolase-like"/>
    <property type="match status" value="1"/>
</dbReference>
<keyword evidence="3" id="KW-0378">Hydrolase</keyword>
<dbReference type="PANTHER" id="PTHR42978">
    <property type="entry name" value="QUORUM-QUENCHING LACTONASE YTNP-RELATED-RELATED"/>
    <property type="match status" value="1"/>
</dbReference>
<evidence type="ECO:0000256" key="2">
    <source>
        <dbReference type="ARBA" id="ARBA00022723"/>
    </source>
</evidence>
<comment type="similarity">
    <text evidence="1">Belongs to the metallo-beta-lactamase superfamily.</text>
</comment>
<dbReference type="GO" id="GO:0016787">
    <property type="term" value="F:hydrolase activity"/>
    <property type="evidence" value="ECO:0007669"/>
    <property type="project" value="UniProtKB-KW"/>
</dbReference>
<evidence type="ECO:0000313" key="7">
    <source>
        <dbReference type="EMBL" id="RKS51789.1"/>
    </source>
</evidence>
<keyword evidence="4" id="KW-0862">Zinc</keyword>
<dbReference type="Pfam" id="PF00753">
    <property type="entry name" value="Lactamase_B"/>
    <property type="match status" value="1"/>
</dbReference>
<accession>A0AAE6NZ13</accession>
<dbReference type="AlphaFoldDB" id="A0AAE6NZ13"/>
<protein>
    <submittedName>
        <fullName evidence="7">Glyoxylase-like metal-dependent hydrolase (Beta-lactamase superfamily II)</fullName>
    </submittedName>
    <submittedName>
        <fullName evidence="6">MBL fold metallo-hydrolase</fullName>
    </submittedName>
</protein>
<dbReference type="Proteomes" id="UP000273626">
    <property type="component" value="Unassembled WGS sequence"/>
</dbReference>
<sequence length="308" mass="33564">MTMELIYSVTFKRRSFLQFLGASALAAGMVHPRRAMPQESPAPQMCNDGYLVLDPGFFFPDAPPDALAAELGTADLATPILMPCTVPLLRHGDQTILFDTGAGPAFMETAGSLSASLESAGVPTDQITDIIFTHCHPDHLWGVTDDFDELAFPNAHYHLAQKEYDFWTSADAMGAMPENLHNFVAGAQTRLPRIAERTSFFEDGAEPLPGIEAIATPGHTPGHCSFLLHLGDDPLLLTGDVFSDPLTVRYPDWSWGTDQDPATASATRRRMIDRIVGDQMRVAVYHMPPPGFGRIEMGADGAHWVQEG</sequence>
<dbReference type="InterPro" id="IPR036866">
    <property type="entry name" value="RibonucZ/Hydroxyglut_hydro"/>
</dbReference>
<evidence type="ECO:0000256" key="1">
    <source>
        <dbReference type="ARBA" id="ARBA00007749"/>
    </source>
</evidence>
<dbReference type="EMBL" id="CP044426">
    <property type="protein sequence ID" value="QFG37747.1"/>
    <property type="molecule type" value="Genomic_DNA"/>
</dbReference>
<dbReference type="GeneID" id="51372243"/>
<keyword evidence="8" id="KW-1185">Reference proteome</keyword>
<reference evidence="6 9" key="2">
    <citation type="submission" date="2019-01" db="EMBL/GenBank/DDBJ databases">
        <title>Complete Genome Sequence and Annotation of the Paracoccus pantotrophus type strain DSM 2944.</title>
        <authorList>
            <person name="Bockwoldt J.A."/>
            <person name="Zimmermann M."/>
            <person name="Tiso T."/>
            <person name="Blank L.M."/>
        </authorList>
    </citation>
    <scope>NUCLEOTIDE SEQUENCE [LARGE SCALE GENOMIC DNA]</scope>
    <source>
        <strain evidence="6 9">DSM 2944</strain>
    </source>
</reference>
<reference evidence="7 8" key="1">
    <citation type="submission" date="2018-10" db="EMBL/GenBank/DDBJ databases">
        <title>Genomic Encyclopedia of Archaeal and Bacterial Type Strains, Phase II (KMG-II): from individual species to whole genera.</title>
        <authorList>
            <person name="Goeker M."/>
        </authorList>
    </citation>
    <scope>NUCLEOTIDE SEQUENCE [LARGE SCALE GENOMIC DNA]</scope>
    <source>
        <strain evidence="8">ATCC 35512 / DSM 2944 / CIP 106514 / LMD 82.5 / NBRC 102493 / NCCB 82005 / GB17</strain>
        <strain evidence="7">DSM 2944</strain>
    </source>
</reference>
<evidence type="ECO:0000313" key="6">
    <source>
        <dbReference type="EMBL" id="QFG37747.1"/>
    </source>
</evidence>
<dbReference type="EMBL" id="RBLI01000001">
    <property type="protein sequence ID" value="RKS51789.1"/>
    <property type="molecule type" value="Genomic_DNA"/>
</dbReference>
<dbReference type="Proteomes" id="UP000326453">
    <property type="component" value="Chromosome 1"/>
</dbReference>
<keyword evidence="2" id="KW-0479">Metal-binding</keyword>
<dbReference type="KEGG" id="ppan:ESD82_16765"/>
<name>A0AAE6NZ13_PARPN</name>
<evidence type="ECO:0000313" key="8">
    <source>
        <dbReference type="Proteomes" id="UP000273626"/>
    </source>
</evidence>
<evidence type="ECO:0000256" key="3">
    <source>
        <dbReference type="ARBA" id="ARBA00022801"/>
    </source>
</evidence>
<dbReference type="PANTHER" id="PTHR42978:SF6">
    <property type="entry name" value="QUORUM-QUENCHING LACTONASE YTNP-RELATED"/>
    <property type="match status" value="1"/>
</dbReference>
<evidence type="ECO:0000313" key="9">
    <source>
        <dbReference type="Proteomes" id="UP000326453"/>
    </source>
</evidence>
<proteinExistence type="inferred from homology"/>
<dbReference type="InterPro" id="IPR051013">
    <property type="entry name" value="MBL_superfamily_lactonases"/>
</dbReference>
<gene>
    <name evidence="7" type="ORF">BDE18_1058</name>
    <name evidence="6" type="ORF">ESD82_16765</name>
</gene>
<dbReference type="InterPro" id="IPR006311">
    <property type="entry name" value="TAT_signal"/>
</dbReference>
<feature type="domain" description="Metallo-beta-lactamase" evidence="5">
    <location>
        <begin position="83"/>
        <end position="286"/>
    </location>
</feature>
<evidence type="ECO:0000256" key="4">
    <source>
        <dbReference type="ARBA" id="ARBA00022833"/>
    </source>
</evidence>
<dbReference type="SUPFAM" id="SSF56281">
    <property type="entry name" value="Metallo-hydrolase/oxidoreductase"/>
    <property type="match status" value="1"/>
</dbReference>
<dbReference type="SMART" id="SM00849">
    <property type="entry name" value="Lactamase_B"/>
    <property type="match status" value="1"/>
</dbReference>
<dbReference type="CDD" id="cd07720">
    <property type="entry name" value="OPHC2-like_MBL-fold"/>
    <property type="match status" value="1"/>
</dbReference>
<dbReference type="PROSITE" id="PS51318">
    <property type="entry name" value="TAT"/>
    <property type="match status" value="1"/>
</dbReference>
<dbReference type="GO" id="GO:0046872">
    <property type="term" value="F:metal ion binding"/>
    <property type="evidence" value="ECO:0007669"/>
    <property type="project" value="UniProtKB-KW"/>
</dbReference>